<feature type="compositionally biased region" description="Basic and acidic residues" evidence="1">
    <location>
        <begin position="270"/>
        <end position="284"/>
    </location>
</feature>
<name>A0ABQ4WJZ2_9ASTR</name>
<proteinExistence type="predicted"/>
<feature type="non-terminal residue" evidence="2">
    <location>
        <position position="1"/>
    </location>
</feature>
<accession>A0ABQ4WJZ2</accession>
<evidence type="ECO:0000313" key="3">
    <source>
        <dbReference type="Proteomes" id="UP001151760"/>
    </source>
</evidence>
<sequence length="545" mass="61811">TVTPLFPSMLASQAMEGEADETVYEERGDSVERAATTAASLDAEQNSSNIIRTQSMATLNEHIPQGTGSVNTLRSGEDSMKLNELMEICTRLFERVLALENIKTAQNLEIINLKKRVKKLEKKKKARTPQLKRDEEISWFQKDAKTQGRYGHDFEVNTASTSITTVSINSTTVEPVTTASAPVTTFGVSVSTVEPSTWKRISDKRTKNQAKTDKTEHEMEKRGKDRISTPPTITILIEDEDLIIAQTLMKMRKASETVTRPIVPPQQQLDPKDKGKDRVARQREEDDNLISWDSTQAMMEADYELAQRLQAEEQGELTIEERSKLFVELMDKRKKHSAKLRAEEIRRKPPTKAQKRNQMSTYLKNMANYKHSQLKNKSFEGIQMLFDNTVKWVDSFVPMDSEVVEGSKSQEEGKDDAEKVELKACLEIVPGDAIIRANGSAKFYKIFSAMLDDFDRQDVLDLYMLLEVDHECEMAYELLRFTKSQYKKIVGIKRHLSAIEVTAAGYISTADEVQKKYSKSLLLLVVKLLLLVLVTTARRVSAVRV</sequence>
<reference evidence="2" key="1">
    <citation type="journal article" date="2022" name="Int. J. Mol. Sci.">
        <title>Draft Genome of Tanacetum Coccineum: Genomic Comparison of Closely Related Tanacetum-Family Plants.</title>
        <authorList>
            <person name="Yamashiro T."/>
            <person name="Shiraishi A."/>
            <person name="Nakayama K."/>
            <person name="Satake H."/>
        </authorList>
    </citation>
    <scope>NUCLEOTIDE SEQUENCE</scope>
</reference>
<dbReference type="SUPFAM" id="SSF90250">
    <property type="entry name" value="Troponin coil-coiled subunits"/>
    <property type="match status" value="1"/>
</dbReference>
<keyword evidence="3" id="KW-1185">Reference proteome</keyword>
<comment type="caution">
    <text evidence="2">The sequence shown here is derived from an EMBL/GenBank/DDBJ whole genome shotgun (WGS) entry which is preliminary data.</text>
</comment>
<dbReference type="Proteomes" id="UP001151760">
    <property type="component" value="Unassembled WGS sequence"/>
</dbReference>
<organism evidence="2 3">
    <name type="scientific">Tanacetum coccineum</name>
    <dbReference type="NCBI Taxonomy" id="301880"/>
    <lineage>
        <taxon>Eukaryota</taxon>
        <taxon>Viridiplantae</taxon>
        <taxon>Streptophyta</taxon>
        <taxon>Embryophyta</taxon>
        <taxon>Tracheophyta</taxon>
        <taxon>Spermatophyta</taxon>
        <taxon>Magnoliopsida</taxon>
        <taxon>eudicotyledons</taxon>
        <taxon>Gunneridae</taxon>
        <taxon>Pentapetalae</taxon>
        <taxon>asterids</taxon>
        <taxon>campanulids</taxon>
        <taxon>Asterales</taxon>
        <taxon>Asteraceae</taxon>
        <taxon>Asteroideae</taxon>
        <taxon>Anthemideae</taxon>
        <taxon>Anthemidinae</taxon>
        <taxon>Tanacetum</taxon>
    </lineage>
</organism>
<reference evidence="2" key="2">
    <citation type="submission" date="2022-01" db="EMBL/GenBank/DDBJ databases">
        <authorList>
            <person name="Yamashiro T."/>
            <person name="Shiraishi A."/>
            <person name="Satake H."/>
            <person name="Nakayama K."/>
        </authorList>
    </citation>
    <scope>NUCLEOTIDE SEQUENCE</scope>
</reference>
<evidence type="ECO:0000256" key="1">
    <source>
        <dbReference type="SAM" id="MobiDB-lite"/>
    </source>
</evidence>
<feature type="region of interest" description="Disordered" evidence="1">
    <location>
        <begin position="256"/>
        <end position="288"/>
    </location>
</feature>
<gene>
    <name evidence="2" type="ORF">Tco_0626510</name>
</gene>
<evidence type="ECO:0000313" key="2">
    <source>
        <dbReference type="EMBL" id="GJS53148.1"/>
    </source>
</evidence>
<protein>
    <submittedName>
        <fullName evidence="2">Uncharacterized protein</fullName>
    </submittedName>
</protein>
<dbReference type="EMBL" id="BQNB010008706">
    <property type="protein sequence ID" value="GJS53148.1"/>
    <property type="molecule type" value="Genomic_DNA"/>
</dbReference>
<dbReference type="InterPro" id="IPR038077">
    <property type="entry name" value="Troponin_sf"/>
</dbReference>
<feature type="region of interest" description="Disordered" evidence="1">
    <location>
        <begin position="202"/>
        <end position="226"/>
    </location>
</feature>